<keyword evidence="2" id="KW-1185">Reference proteome</keyword>
<dbReference type="AlphaFoldDB" id="A0A5C6AX31"/>
<gene>
    <name evidence="1" type="ORF">Pla100_05200</name>
</gene>
<dbReference type="RefSeq" id="WP_146576078.1">
    <property type="nucleotide sequence ID" value="NZ_SJPM01000001.1"/>
</dbReference>
<protein>
    <submittedName>
        <fullName evidence="1">Uncharacterized protein</fullName>
    </submittedName>
</protein>
<name>A0A5C6AX31_9BACT</name>
<dbReference type="OrthoDB" id="286633at2"/>
<comment type="caution">
    <text evidence="1">The sequence shown here is derived from an EMBL/GenBank/DDBJ whole genome shotgun (WGS) entry which is preliminary data.</text>
</comment>
<reference evidence="1 2" key="1">
    <citation type="submission" date="2019-02" db="EMBL/GenBank/DDBJ databases">
        <title>Deep-cultivation of Planctomycetes and their phenomic and genomic characterization uncovers novel biology.</title>
        <authorList>
            <person name="Wiegand S."/>
            <person name="Jogler M."/>
            <person name="Boedeker C."/>
            <person name="Pinto D."/>
            <person name="Vollmers J."/>
            <person name="Rivas-Marin E."/>
            <person name="Kohn T."/>
            <person name="Peeters S.H."/>
            <person name="Heuer A."/>
            <person name="Rast P."/>
            <person name="Oberbeckmann S."/>
            <person name="Bunk B."/>
            <person name="Jeske O."/>
            <person name="Meyerdierks A."/>
            <person name="Storesund J.E."/>
            <person name="Kallscheuer N."/>
            <person name="Luecker S."/>
            <person name="Lage O.M."/>
            <person name="Pohl T."/>
            <person name="Merkel B.J."/>
            <person name="Hornburger P."/>
            <person name="Mueller R.-W."/>
            <person name="Bruemmer F."/>
            <person name="Labrenz M."/>
            <person name="Spormann A.M."/>
            <person name="Op Den Camp H."/>
            <person name="Overmann J."/>
            <person name="Amann R."/>
            <person name="Jetten M.S.M."/>
            <person name="Mascher T."/>
            <person name="Medema M.H."/>
            <person name="Devos D.P."/>
            <person name="Kaster A.-K."/>
            <person name="Ovreas L."/>
            <person name="Rohde M."/>
            <person name="Galperin M.Y."/>
            <person name="Jogler C."/>
        </authorList>
    </citation>
    <scope>NUCLEOTIDE SEQUENCE [LARGE SCALE GENOMIC DNA]</scope>
    <source>
        <strain evidence="1 2">Pla100</strain>
    </source>
</reference>
<sequence>MKLDSPTKRFSTLLTWAVLSVLLSVVTINETKAQETPLQTASISPVQARQSFQWLANQMIRHIPPTITGDDDWGNTKEVWAGVRVRRDGWKLKTNRRKKELRHGRWVQYRINLPHLAKPTMANETIDESVEIRSVTPDLHRWRIEAAARTPADFSVRVERWNLGFQLYSIEISGKMTLSLTTILTLAVQPDWSEVPPAMQLNADIEQAALKIERFEVERISKIGGDVAEEIGDLAEHTIGKVWMRKENERLASRLNHAISKNHDDLRWSMSDWITGLTLGADGTPMEPNAGRLAP</sequence>
<organism evidence="1 2">
    <name type="scientific">Neorhodopirellula pilleata</name>
    <dbReference type="NCBI Taxonomy" id="2714738"/>
    <lineage>
        <taxon>Bacteria</taxon>
        <taxon>Pseudomonadati</taxon>
        <taxon>Planctomycetota</taxon>
        <taxon>Planctomycetia</taxon>
        <taxon>Pirellulales</taxon>
        <taxon>Pirellulaceae</taxon>
        <taxon>Neorhodopirellula</taxon>
    </lineage>
</organism>
<accession>A0A5C6AX31</accession>
<evidence type="ECO:0000313" key="1">
    <source>
        <dbReference type="EMBL" id="TWU03592.1"/>
    </source>
</evidence>
<evidence type="ECO:0000313" key="2">
    <source>
        <dbReference type="Proteomes" id="UP000316213"/>
    </source>
</evidence>
<proteinExistence type="predicted"/>
<dbReference type="EMBL" id="SJPM01000001">
    <property type="protein sequence ID" value="TWU03592.1"/>
    <property type="molecule type" value="Genomic_DNA"/>
</dbReference>
<dbReference type="Proteomes" id="UP000316213">
    <property type="component" value="Unassembled WGS sequence"/>
</dbReference>